<keyword evidence="4" id="KW-1003">Cell membrane</keyword>
<dbReference type="CDD" id="cd06550">
    <property type="entry name" value="TM_ABC_iron-siderophores_like"/>
    <property type="match status" value="1"/>
</dbReference>
<feature type="transmembrane region" description="Helical" evidence="9">
    <location>
        <begin position="179"/>
        <end position="200"/>
    </location>
</feature>
<dbReference type="Pfam" id="PF01032">
    <property type="entry name" value="FecCD"/>
    <property type="match status" value="1"/>
</dbReference>
<evidence type="ECO:0000256" key="2">
    <source>
        <dbReference type="ARBA" id="ARBA00007935"/>
    </source>
</evidence>
<evidence type="ECO:0000313" key="10">
    <source>
        <dbReference type="EMBL" id="ROP45817.1"/>
    </source>
</evidence>
<keyword evidence="6 9" id="KW-1133">Transmembrane helix</keyword>
<feature type="transmembrane region" description="Helical" evidence="9">
    <location>
        <begin position="263"/>
        <end position="280"/>
    </location>
</feature>
<evidence type="ECO:0000256" key="1">
    <source>
        <dbReference type="ARBA" id="ARBA00004651"/>
    </source>
</evidence>
<feature type="transmembrane region" description="Helical" evidence="9">
    <location>
        <begin position="121"/>
        <end position="142"/>
    </location>
</feature>
<name>A0A3N1HTM0_9ACTN</name>
<dbReference type="Gene3D" id="1.10.3470.10">
    <property type="entry name" value="ABC transporter involved in vitamin B12 uptake, BtuC"/>
    <property type="match status" value="1"/>
</dbReference>
<accession>A0A3N1HTM0</accession>
<evidence type="ECO:0000256" key="7">
    <source>
        <dbReference type="ARBA" id="ARBA00023136"/>
    </source>
</evidence>
<feature type="transmembrane region" description="Helical" evidence="9">
    <location>
        <begin position="220"/>
        <end position="242"/>
    </location>
</feature>
<evidence type="ECO:0000256" key="3">
    <source>
        <dbReference type="ARBA" id="ARBA00022448"/>
    </source>
</evidence>
<dbReference type="GO" id="GO:0022857">
    <property type="term" value="F:transmembrane transporter activity"/>
    <property type="evidence" value="ECO:0007669"/>
    <property type="project" value="InterPro"/>
</dbReference>
<organism evidence="10 11">
    <name type="scientific">Pseudokineococcus lusitanus</name>
    <dbReference type="NCBI Taxonomy" id="763993"/>
    <lineage>
        <taxon>Bacteria</taxon>
        <taxon>Bacillati</taxon>
        <taxon>Actinomycetota</taxon>
        <taxon>Actinomycetes</taxon>
        <taxon>Kineosporiales</taxon>
        <taxon>Kineosporiaceae</taxon>
        <taxon>Pseudokineococcus</taxon>
    </lineage>
</organism>
<keyword evidence="11" id="KW-1185">Reference proteome</keyword>
<evidence type="ECO:0000256" key="6">
    <source>
        <dbReference type="ARBA" id="ARBA00022989"/>
    </source>
</evidence>
<dbReference type="FunFam" id="1.10.3470.10:FF:000001">
    <property type="entry name" value="Vitamin B12 ABC transporter permease BtuC"/>
    <property type="match status" value="1"/>
</dbReference>
<feature type="transmembrane region" description="Helical" evidence="9">
    <location>
        <begin position="37"/>
        <end position="57"/>
    </location>
</feature>
<comment type="similarity">
    <text evidence="2">Belongs to the binding-protein-dependent transport system permease family. FecCD subfamily.</text>
</comment>
<reference evidence="10 11" key="1">
    <citation type="journal article" date="2015" name="Stand. Genomic Sci.">
        <title>Genomic Encyclopedia of Bacterial and Archaeal Type Strains, Phase III: the genomes of soil and plant-associated and newly described type strains.</title>
        <authorList>
            <person name="Whitman W.B."/>
            <person name="Woyke T."/>
            <person name="Klenk H.P."/>
            <person name="Zhou Y."/>
            <person name="Lilburn T.G."/>
            <person name="Beck B.J."/>
            <person name="De Vos P."/>
            <person name="Vandamme P."/>
            <person name="Eisen J.A."/>
            <person name="Garrity G."/>
            <person name="Hugenholtz P."/>
            <person name="Kyrpides N.C."/>
        </authorList>
    </citation>
    <scope>NUCLEOTIDE SEQUENCE [LARGE SCALE GENOMIC DNA]</scope>
    <source>
        <strain evidence="10 11">CECT 7306</strain>
    </source>
</reference>
<comment type="subcellular location">
    <subcellularLocation>
        <location evidence="1">Cell membrane</location>
        <topology evidence="1">Multi-pass membrane protein</topology>
    </subcellularLocation>
</comment>
<evidence type="ECO:0000256" key="8">
    <source>
        <dbReference type="SAM" id="MobiDB-lite"/>
    </source>
</evidence>
<dbReference type="PANTHER" id="PTHR30472">
    <property type="entry name" value="FERRIC ENTEROBACTIN TRANSPORT SYSTEM PERMEASE PROTEIN"/>
    <property type="match status" value="1"/>
</dbReference>
<dbReference type="InterPro" id="IPR000522">
    <property type="entry name" value="ABC_transptr_permease_BtuC"/>
</dbReference>
<proteinExistence type="inferred from homology"/>
<dbReference type="PANTHER" id="PTHR30472:SF1">
    <property type="entry name" value="FE(3+) DICITRATE TRANSPORT SYSTEM PERMEASE PROTEIN FECC-RELATED"/>
    <property type="match status" value="1"/>
</dbReference>
<keyword evidence="3" id="KW-0813">Transport</keyword>
<dbReference type="GO" id="GO:0005886">
    <property type="term" value="C:plasma membrane"/>
    <property type="evidence" value="ECO:0007669"/>
    <property type="project" value="UniProtKB-SubCell"/>
</dbReference>
<comment type="caution">
    <text evidence="10">The sequence shown here is derived from an EMBL/GenBank/DDBJ whole genome shotgun (WGS) entry which is preliminary data.</text>
</comment>
<dbReference type="OrthoDB" id="9782305at2"/>
<dbReference type="EMBL" id="RJKN01000001">
    <property type="protein sequence ID" value="ROP45817.1"/>
    <property type="molecule type" value="Genomic_DNA"/>
</dbReference>
<protein>
    <submittedName>
        <fullName evidence="10">Iron complex transport system permease protein</fullName>
    </submittedName>
</protein>
<dbReference type="GO" id="GO:0033214">
    <property type="term" value="P:siderophore-iron import into cell"/>
    <property type="evidence" value="ECO:0007669"/>
    <property type="project" value="TreeGrafter"/>
</dbReference>
<sequence length="363" mass="35673">MEPSSATAPGAAATPDAPALTPGTADAARPRTASRRVVVVAVLVALLVLAVAASLAVGSRPLSLGTVWQALWSPVAGDNDHLVVRDLRLPRTVVGLVAGAALGLSGALLQGLTRNPVADPGLLGINAGASLAVVTAIATTGVTAASGLVWFAVAGAAVAGAVVLVVASLGWGGATPVKLALVGAAVNAVATSLLTLVVLGDRTTLDVYRFWSVGSLSSRGWDVVLATGPLVAVGVVLALGSARFLDAMALGDDLARGLGQRVGLGRAVVLVAAVLLAGGATALAGPVVFVGLVVPHAVRLLVGQGHRLVLPCSVLAGPVLLLVADVVGRVVVPPSELQAGLVVALVGAPVLVAVVRRSRAVTA</sequence>
<evidence type="ECO:0000256" key="9">
    <source>
        <dbReference type="SAM" id="Phobius"/>
    </source>
</evidence>
<feature type="transmembrane region" description="Helical" evidence="9">
    <location>
        <begin position="337"/>
        <end position="355"/>
    </location>
</feature>
<dbReference type="RefSeq" id="WP_123378514.1">
    <property type="nucleotide sequence ID" value="NZ_RJKN01000001.1"/>
</dbReference>
<dbReference type="InParanoid" id="A0A3N1HTM0"/>
<gene>
    <name evidence="10" type="ORF">EDC03_0426</name>
</gene>
<keyword evidence="7 9" id="KW-0472">Membrane</keyword>
<dbReference type="InterPro" id="IPR037294">
    <property type="entry name" value="ABC_BtuC-like"/>
</dbReference>
<feature type="region of interest" description="Disordered" evidence="8">
    <location>
        <begin position="1"/>
        <end position="28"/>
    </location>
</feature>
<evidence type="ECO:0000256" key="5">
    <source>
        <dbReference type="ARBA" id="ARBA00022692"/>
    </source>
</evidence>
<keyword evidence="5 9" id="KW-0812">Transmembrane</keyword>
<evidence type="ECO:0000313" key="11">
    <source>
        <dbReference type="Proteomes" id="UP000276232"/>
    </source>
</evidence>
<feature type="transmembrane region" description="Helical" evidence="9">
    <location>
        <begin position="89"/>
        <end position="109"/>
    </location>
</feature>
<dbReference type="Proteomes" id="UP000276232">
    <property type="component" value="Unassembled WGS sequence"/>
</dbReference>
<evidence type="ECO:0000256" key="4">
    <source>
        <dbReference type="ARBA" id="ARBA00022475"/>
    </source>
</evidence>
<feature type="transmembrane region" description="Helical" evidence="9">
    <location>
        <begin position="148"/>
        <end position="172"/>
    </location>
</feature>
<dbReference type="SUPFAM" id="SSF81345">
    <property type="entry name" value="ABC transporter involved in vitamin B12 uptake, BtuC"/>
    <property type="match status" value="1"/>
</dbReference>
<dbReference type="AlphaFoldDB" id="A0A3N1HTM0"/>